<evidence type="ECO:0000313" key="2">
    <source>
        <dbReference type="EMBL" id="KAJ7384306.1"/>
    </source>
</evidence>
<evidence type="ECO:0000313" key="3">
    <source>
        <dbReference type="Proteomes" id="UP001163046"/>
    </source>
</evidence>
<keyword evidence="1" id="KW-0812">Transmembrane</keyword>
<feature type="transmembrane region" description="Helical" evidence="1">
    <location>
        <begin position="21"/>
        <end position="39"/>
    </location>
</feature>
<sequence length="133" mass="15621">MLLVQTLETVSLHKLSNSPKLYLVFASCYVNTHAFFYFWNVLNIFIWEGTYCTNHHIMYLYALLTMTSLFYFQRALTTGWGQHFLQEHLNLSAQIVAQVQGRQRSLQPRKCKVTKRVLVKQQQQFFPALKTGV</sequence>
<comment type="caution">
    <text evidence="2">The sequence shown here is derived from an EMBL/GenBank/DDBJ whole genome shotgun (WGS) entry which is preliminary data.</text>
</comment>
<evidence type="ECO:0000256" key="1">
    <source>
        <dbReference type="SAM" id="Phobius"/>
    </source>
</evidence>
<accession>A0A9W9ZML9</accession>
<proteinExistence type="predicted"/>
<dbReference type="EMBL" id="MU825888">
    <property type="protein sequence ID" value="KAJ7384306.1"/>
    <property type="molecule type" value="Genomic_DNA"/>
</dbReference>
<protein>
    <submittedName>
        <fullName evidence="2">Uncharacterized protein</fullName>
    </submittedName>
</protein>
<dbReference type="Proteomes" id="UP001163046">
    <property type="component" value="Unassembled WGS sequence"/>
</dbReference>
<dbReference type="AlphaFoldDB" id="A0A9W9ZML9"/>
<organism evidence="2 3">
    <name type="scientific">Desmophyllum pertusum</name>
    <dbReference type="NCBI Taxonomy" id="174260"/>
    <lineage>
        <taxon>Eukaryota</taxon>
        <taxon>Metazoa</taxon>
        <taxon>Cnidaria</taxon>
        <taxon>Anthozoa</taxon>
        <taxon>Hexacorallia</taxon>
        <taxon>Scleractinia</taxon>
        <taxon>Caryophylliina</taxon>
        <taxon>Caryophylliidae</taxon>
        <taxon>Desmophyllum</taxon>
    </lineage>
</organism>
<gene>
    <name evidence="2" type="ORF">OS493_022411</name>
</gene>
<name>A0A9W9ZML9_9CNID</name>
<keyword evidence="1" id="KW-0472">Membrane</keyword>
<feature type="transmembrane region" description="Helical" evidence="1">
    <location>
        <begin position="59"/>
        <end position="76"/>
    </location>
</feature>
<reference evidence="2" key="1">
    <citation type="submission" date="2023-01" db="EMBL/GenBank/DDBJ databases">
        <title>Genome assembly of the deep-sea coral Lophelia pertusa.</title>
        <authorList>
            <person name="Herrera S."/>
            <person name="Cordes E."/>
        </authorList>
    </citation>
    <scope>NUCLEOTIDE SEQUENCE</scope>
    <source>
        <strain evidence="2">USNM1676648</strain>
        <tissue evidence="2">Polyp</tissue>
    </source>
</reference>
<keyword evidence="3" id="KW-1185">Reference proteome</keyword>
<keyword evidence="1" id="KW-1133">Transmembrane helix</keyword>